<reference evidence="1 2" key="1">
    <citation type="journal article" date="2019" name="Sci. Rep.">
        <title>Orb-weaving spider Araneus ventricosus genome elucidates the spidroin gene catalogue.</title>
        <authorList>
            <person name="Kono N."/>
            <person name="Nakamura H."/>
            <person name="Ohtoshi R."/>
            <person name="Moran D.A.P."/>
            <person name="Shinohara A."/>
            <person name="Yoshida Y."/>
            <person name="Fujiwara M."/>
            <person name="Mori M."/>
            <person name="Tomita M."/>
            <person name="Arakawa K."/>
        </authorList>
    </citation>
    <scope>NUCLEOTIDE SEQUENCE [LARGE SCALE GENOMIC DNA]</scope>
</reference>
<dbReference type="EMBL" id="BGPR01003125">
    <property type="protein sequence ID" value="GBM84010.1"/>
    <property type="molecule type" value="Genomic_DNA"/>
</dbReference>
<dbReference type="Gene3D" id="3.10.10.10">
    <property type="entry name" value="HIV Type 1 Reverse Transcriptase, subunit A, domain 1"/>
    <property type="match status" value="1"/>
</dbReference>
<protein>
    <recommendedName>
        <fullName evidence="3">Transposon Ty3-I Gag-Pol polyprotein</fullName>
    </recommendedName>
</protein>
<dbReference type="Proteomes" id="UP000499080">
    <property type="component" value="Unassembled WGS sequence"/>
</dbReference>
<evidence type="ECO:0000313" key="2">
    <source>
        <dbReference type="Proteomes" id="UP000499080"/>
    </source>
</evidence>
<dbReference type="PANTHER" id="PTHR24559">
    <property type="entry name" value="TRANSPOSON TY3-I GAG-POL POLYPROTEIN"/>
    <property type="match status" value="1"/>
</dbReference>
<dbReference type="PANTHER" id="PTHR24559:SF444">
    <property type="entry name" value="REVERSE TRANSCRIPTASE DOMAIN-CONTAINING PROTEIN"/>
    <property type="match status" value="1"/>
</dbReference>
<evidence type="ECO:0008006" key="3">
    <source>
        <dbReference type="Google" id="ProtNLM"/>
    </source>
</evidence>
<evidence type="ECO:0000313" key="1">
    <source>
        <dbReference type="EMBL" id="GBM84010.1"/>
    </source>
</evidence>
<name>A0A4Y2J288_ARAVE</name>
<dbReference type="AlphaFoldDB" id="A0A4Y2J288"/>
<dbReference type="OrthoDB" id="6427353at2759"/>
<sequence>MLNEEQRTTVRKLHNEFQNLVSTCDVDVGRCNMAKHRINAGDHPEIKQYPRPLPLAREEEADHLVKEMVNNGVIEESSDPWAPPIVLVRKKDGSTRFCVDYRKLNEITKKDSLQT</sequence>
<dbReference type="SUPFAM" id="SSF56672">
    <property type="entry name" value="DNA/RNA polymerases"/>
    <property type="match status" value="1"/>
</dbReference>
<accession>A0A4Y2J288</accession>
<dbReference type="InterPro" id="IPR043502">
    <property type="entry name" value="DNA/RNA_pol_sf"/>
</dbReference>
<organism evidence="1 2">
    <name type="scientific">Araneus ventricosus</name>
    <name type="common">Orbweaver spider</name>
    <name type="synonym">Epeira ventricosa</name>
    <dbReference type="NCBI Taxonomy" id="182803"/>
    <lineage>
        <taxon>Eukaryota</taxon>
        <taxon>Metazoa</taxon>
        <taxon>Ecdysozoa</taxon>
        <taxon>Arthropoda</taxon>
        <taxon>Chelicerata</taxon>
        <taxon>Arachnida</taxon>
        <taxon>Araneae</taxon>
        <taxon>Araneomorphae</taxon>
        <taxon>Entelegynae</taxon>
        <taxon>Araneoidea</taxon>
        <taxon>Araneidae</taxon>
        <taxon>Araneus</taxon>
    </lineage>
</organism>
<keyword evidence="2" id="KW-1185">Reference proteome</keyword>
<comment type="caution">
    <text evidence="1">The sequence shown here is derived from an EMBL/GenBank/DDBJ whole genome shotgun (WGS) entry which is preliminary data.</text>
</comment>
<gene>
    <name evidence="1" type="ORF">AVEN_110140_1</name>
</gene>
<dbReference type="InterPro" id="IPR053134">
    <property type="entry name" value="RNA-dir_DNA_polymerase"/>
</dbReference>
<proteinExistence type="predicted"/>
<dbReference type="GO" id="GO:0071897">
    <property type="term" value="P:DNA biosynthetic process"/>
    <property type="evidence" value="ECO:0007669"/>
    <property type="project" value="UniProtKB-ARBA"/>
</dbReference>